<evidence type="ECO:0000313" key="2">
    <source>
        <dbReference type="EMBL" id="WVW80247.1"/>
    </source>
</evidence>
<keyword evidence="3" id="KW-1185">Reference proteome</keyword>
<gene>
    <name evidence="2" type="ORF">I302_102225</name>
</gene>
<keyword evidence="1" id="KW-0812">Transmembrane</keyword>
<dbReference type="EMBL" id="CP144541">
    <property type="protein sequence ID" value="WVW80247.1"/>
    <property type="molecule type" value="Genomic_DNA"/>
</dbReference>
<evidence type="ECO:0000256" key="1">
    <source>
        <dbReference type="SAM" id="Phobius"/>
    </source>
</evidence>
<evidence type="ECO:0000313" key="3">
    <source>
        <dbReference type="Proteomes" id="UP000092730"/>
    </source>
</evidence>
<accession>A0AAJ8K3R1</accession>
<keyword evidence="1" id="KW-1133">Transmembrane helix</keyword>
<sequence>MNITLFFEKRVGWTRYTIISMFLVISFILDLIISIPTLTTTPRLSGIKATSTIQLPSPDGLGMDSVVIGIGVGASEGCMWFGEVRQCRYTLNFQPSSGFLHLPPNQNVTNHFPSGRILASCHVTTALQAMVTTSFMVGPFVPVLFTLTIILLPITVVMSMFSGISLLIVSAQVAYQLRYSIPKFEDTWGFDFVFAFVVVFFQVILSFWVGCLRCRMPKKTAPPADATSELEMGMSRR</sequence>
<dbReference type="Proteomes" id="UP000092730">
    <property type="component" value="Chromosome 1"/>
</dbReference>
<feature type="transmembrane region" description="Helical" evidence="1">
    <location>
        <begin position="16"/>
        <end position="38"/>
    </location>
</feature>
<dbReference type="AlphaFoldDB" id="A0AAJ8K3R1"/>
<dbReference type="GeneID" id="90824348"/>
<name>A0AAJ8K3R1_9TREE</name>
<organism evidence="2 3">
    <name type="scientific">Kwoniella bestiolae CBS 10118</name>
    <dbReference type="NCBI Taxonomy" id="1296100"/>
    <lineage>
        <taxon>Eukaryota</taxon>
        <taxon>Fungi</taxon>
        <taxon>Dikarya</taxon>
        <taxon>Basidiomycota</taxon>
        <taxon>Agaricomycotina</taxon>
        <taxon>Tremellomycetes</taxon>
        <taxon>Tremellales</taxon>
        <taxon>Cryptococcaceae</taxon>
        <taxon>Kwoniella</taxon>
    </lineage>
</organism>
<reference evidence="2" key="2">
    <citation type="submission" date="2024-02" db="EMBL/GenBank/DDBJ databases">
        <title>Comparative genomics of Cryptococcus and Kwoniella reveals pathogenesis evolution and contrasting modes of karyotype evolution via chromosome fusion or intercentromeric recombination.</title>
        <authorList>
            <person name="Coelho M.A."/>
            <person name="David-Palma M."/>
            <person name="Shea T."/>
            <person name="Bowers K."/>
            <person name="McGinley-Smith S."/>
            <person name="Mohammad A.W."/>
            <person name="Gnirke A."/>
            <person name="Yurkov A.M."/>
            <person name="Nowrousian M."/>
            <person name="Sun S."/>
            <person name="Cuomo C.A."/>
            <person name="Heitman J."/>
        </authorList>
    </citation>
    <scope>NUCLEOTIDE SEQUENCE</scope>
    <source>
        <strain evidence="2">CBS 10118</strain>
    </source>
</reference>
<feature type="transmembrane region" description="Helical" evidence="1">
    <location>
        <begin position="140"/>
        <end position="168"/>
    </location>
</feature>
<keyword evidence="1" id="KW-0472">Membrane</keyword>
<protein>
    <submittedName>
        <fullName evidence="2">Uncharacterized protein</fullName>
    </submittedName>
</protein>
<feature type="transmembrane region" description="Helical" evidence="1">
    <location>
        <begin position="188"/>
        <end position="209"/>
    </location>
</feature>
<proteinExistence type="predicted"/>
<dbReference type="RefSeq" id="XP_065725517.1">
    <property type="nucleotide sequence ID" value="XM_065869445.1"/>
</dbReference>
<reference evidence="2" key="1">
    <citation type="submission" date="2013-07" db="EMBL/GenBank/DDBJ databases">
        <authorList>
            <consortium name="The Broad Institute Genome Sequencing Platform"/>
            <person name="Cuomo C."/>
            <person name="Litvintseva A."/>
            <person name="Chen Y."/>
            <person name="Heitman J."/>
            <person name="Sun S."/>
            <person name="Springer D."/>
            <person name="Dromer F."/>
            <person name="Young S.K."/>
            <person name="Zeng Q."/>
            <person name="Gargeya S."/>
            <person name="Fitzgerald M."/>
            <person name="Abouelleil A."/>
            <person name="Alvarado L."/>
            <person name="Berlin A.M."/>
            <person name="Chapman S.B."/>
            <person name="Dewar J."/>
            <person name="Goldberg J."/>
            <person name="Griggs A."/>
            <person name="Gujja S."/>
            <person name="Hansen M."/>
            <person name="Howarth C."/>
            <person name="Imamovic A."/>
            <person name="Larimer J."/>
            <person name="McCowan C."/>
            <person name="Murphy C."/>
            <person name="Pearson M."/>
            <person name="Priest M."/>
            <person name="Roberts A."/>
            <person name="Saif S."/>
            <person name="Shea T."/>
            <person name="Sykes S."/>
            <person name="Wortman J."/>
            <person name="Nusbaum C."/>
            <person name="Birren B."/>
        </authorList>
    </citation>
    <scope>NUCLEOTIDE SEQUENCE</scope>
    <source>
        <strain evidence="2">CBS 10118</strain>
    </source>
</reference>
<dbReference type="KEGG" id="kbi:90824348"/>